<dbReference type="InterPro" id="IPR025193">
    <property type="entry name" value="DUF4114"/>
</dbReference>
<evidence type="ECO:0000313" key="3">
    <source>
        <dbReference type="EMBL" id="SNW62956.1"/>
    </source>
</evidence>
<dbReference type="KEGG" id="vg:35381711"/>
<dbReference type="EMBL" id="LT906555">
    <property type="protein sequence ID" value="SNW62956.1"/>
    <property type="molecule type" value="Genomic_DNA"/>
</dbReference>
<dbReference type="GeneID" id="35381711"/>
<feature type="domain" description="DUF4114" evidence="2">
    <location>
        <begin position="108"/>
        <end position="186"/>
    </location>
</feature>
<evidence type="ECO:0000259" key="2">
    <source>
        <dbReference type="Pfam" id="PF13448"/>
    </source>
</evidence>
<name>A0A2I2L613_9VIRU</name>
<dbReference type="RefSeq" id="YP_009449258.1">
    <property type="nucleotide sequence ID" value="NC_036594.1"/>
</dbReference>
<protein>
    <recommendedName>
        <fullName evidence="2">DUF4114 domain-containing protein</fullName>
    </recommendedName>
</protein>
<accession>A0A2I2L613</accession>
<keyword evidence="1" id="KW-0472">Membrane</keyword>
<feature type="transmembrane region" description="Helical" evidence="1">
    <location>
        <begin position="1123"/>
        <end position="1144"/>
    </location>
</feature>
<proteinExistence type="predicted"/>
<keyword evidence="1" id="KW-0812">Transmembrane</keyword>
<evidence type="ECO:0000313" key="4">
    <source>
        <dbReference type="Proteomes" id="UP000236316"/>
    </source>
</evidence>
<dbReference type="Proteomes" id="UP000236316">
    <property type="component" value="Segment"/>
</dbReference>
<dbReference type="Pfam" id="PF17963">
    <property type="entry name" value="Big_9"/>
    <property type="match status" value="1"/>
</dbReference>
<keyword evidence="1" id="KW-1133">Transmembrane helix</keyword>
<sequence>MATIYCQCPINSFNTTVHPNVVTASYDLFPESKVPHAALIDNSTLTFTTTSNVTFTFLREGAGYRNTFGYFLMNSTHIISRETVFSDVTWISEGGCLYTGISVKYGPFQAGIKMGFWVKANGYNNPNTNDIWYSVRNSFINNNDGKDHIARVRVPTNGESSVIILGFEDLNGLGDTDYNDVMFYTTVDGSYSEEIPIYNNGTLQVCSNSTISQYKEVARVDDCIRLAVMEDSSLCSGYVQPRDGWRIATWDDVKMLDIYSLFPSVSCLVVRNNSVLVGIGCQPNIKILASCYNTGCESNTRILLTTTDTLPLESCTVNSGQVCTPIQSSTIIRTIPSQYLPLPVYPQELTIRPVTSSTLSIPVTLNPSSSTSLDLFVVVDSGIEPSGSGGNSFKTELTRLINRLISSNKFGSIRVGLVTVTNSITIRPLSYYYSDVLIPVSGSGLSSSRLSEVDSLLSSYWSDNMANLRVTVALSSSTTLSSLSNTLLVTNCKFISNNVVTKYFTEKTFDSWGNSAATQVISLLSNIYISYTNNLAGPSFISSALSKFNITYNPSTTVGLVNIYGNGRLTVNNYVNTPPSFLISTQNRNVIIDGQSTFTVNLQNFIQDVDNDLLIMSLVSSDIPVTLNGFTYTINPLPEYLNSTKVIKFKVTDGCAESEIYVERLTFVQTDNRSPVAVDRTIRTKEDTPVSFLLTGYDPDFIFGDTVTLKVLDTTGYGTYSIPTDFIYSGQNYEVTFTPQKDYSSNNPAGYLKYQAVDSHGFISDLATITIYVDPVDDNPRYTGSTNLETFEDTSLTVDVFSQVIDVDSPTIDYNLVSVQYGGRGSFNFTSGVLTYIPLPDDNGDFIAYFIVTISGEIYNVSITVIPVNDPPVLIPLMSKYVEVLEDEWTYLQWEGTDIDSPLSSLTSVFVSKERSSYIRNFLRNDDDSILSEDGVVQAYEPGKFRIKFVPAPNYFDLSKVGNTFYIYVLDDYKASSDRYLFQVRVLPVNDPPIISGPSSISLPDPFGVSITDIDILRGMYSVNITCTDGLIFKNDTYDRCDLINSRLVSCYAVQRDIDRVVNSIKYMSTNESSNTSEEFNFYVSDLGNTDYLNRELTTNKTITVRVSFVDGLVDGGNTDNSLAIGLGVGLGGAGALALAALIWKLTRNNTSTDQYFESLFSPDASSGTNPIYSSAGTEGLNPLYAPK</sequence>
<organism evidence="3">
    <name type="scientific">Orpheovirus IHUMI-LCC2</name>
    <dbReference type="NCBI Taxonomy" id="2023057"/>
    <lineage>
        <taxon>Viruses</taxon>
        <taxon>Varidnaviria</taxon>
        <taxon>Bamfordvirae</taxon>
        <taxon>Nucleocytoviricota</taxon>
        <taxon>Megaviricetes</taxon>
        <taxon>Pimascovirales</taxon>
        <taxon>Ocovirineae</taxon>
        <taxon>Orpheoviridae</taxon>
        <taxon>Alphaorpheovirus</taxon>
        <taxon>Alphaorpheovirus massiliense</taxon>
    </lineage>
</organism>
<evidence type="ECO:0000256" key="1">
    <source>
        <dbReference type="SAM" id="Phobius"/>
    </source>
</evidence>
<reference evidence="3" key="1">
    <citation type="submission" date="2017-08" db="EMBL/GenBank/DDBJ databases">
        <authorList>
            <consortium name="Urmite Genomes"/>
        </authorList>
    </citation>
    <scope>NUCLEOTIDE SEQUENCE [LARGE SCALE GENOMIC DNA]</scope>
    <source>
        <strain evidence="3">IHUMI-LCC2</strain>
    </source>
</reference>
<keyword evidence="4" id="KW-1185">Reference proteome</keyword>
<dbReference type="Pfam" id="PF13448">
    <property type="entry name" value="DUF4114"/>
    <property type="match status" value="1"/>
</dbReference>
<gene>
    <name evidence="3" type="ORF">ORPV_1052</name>
</gene>